<proteinExistence type="inferred from homology"/>
<dbReference type="InterPro" id="IPR004662">
    <property type="entry name" value="AcgluKinase_fam"/>
</dbReference>
<evidence type="ECO:0000313" key="11">
    <source>
        <dbReference type="EMBL" id="EHJ51928.1"/>
    </source>
</evidence>
<dbReference type="PIRSF" id="PIRSF000728">
    <property type="entry name" value="NAGK"/>
    <property type="match status" value="1"/>
</dbReference>
<feature type="binding site" evidence="9">
    <location>
        <position position="156"/>
    </location>
    <ligand>
        <name>substrate</name>
    </ligand>
</feature>
<gene>
    <name evidence="9 11" type="primary">argB</name>
    <name evidence="11" type="ORF">STRMA_1060</name>
</gene>
<dbReference type="GO" id="GO:0005737">
    <property type="term" value="C:cytoplasm"/>
    <property type="evidence" value="ECO:0007669"/>
    <property type="project" value="UniProtKB-SubCell"/>
</dbReference>
<feature type="domain" description="Aspartate/glutamate/uridylate kinase" evidence="10">
    <location>
        <begin position="4"/>
        <end position="233"/>
    </location>
</feature>
<dbReference type="PRINTS" id="PR00474">
    <property type="entry name" value="GLU5KINASE"/>
</dbReference>
<reference evidence="11 12" key="1">
    <citation type="journal article" date="2014" name="Int. J. Syst. Evol. Microbiol.">
        <title>Phylogenomics and the dynamic genome evolution of the genus Streptococcus.</title>
        <authorList>
            <consortium name="The Broad Institute Genome Sequencing Platform"/>
            <person name="Richards V.P."/>
            <person name="Palmer S.R."/>
            <person name="Pavinski Bitar P.D."/>
            <person name="Qin X."/>
            <person name="Weinstock G.M."/>
            <person name="Highlander S.K."/>
            <person name="Town C.D."/>
            <person name="Burne R.A."/>
            <person name="Stanhope M.J."/>
        </authorList>
    </citation>
    <scope>NUCLEOTIDE SEQUENCE [LARGE SCALE GENOMIC DNA]</scope>
    <source>
        <strain evidence="11 12">NCTC 11558</strain>
    </source>
</reference>
<evidence type="ECO:0000256" key="9">
    <source>
        <dbReference type="HAMAP-Rule" id="MF_00082"/>
    </source>
</evidence>
<evidence type="ECO:0000256" key="7">
    <source>
        <dbReference type="ARBA" id="ARBA00022840"/>
    </source>
</evidence>
<dbReference type="UniPathway" id="UPA00068">
    <property type="reaction ID" value="UER00107"/>
</dbReference>
<dbReference type="GO" id="GO:0005524">
    <property type="term" value="F:ATP binding"/>
    <property type="evidence" value="ECO:0007669"/>
    <property type="project" value="UniProtKB-UniRule"/>
</dbReference>
<dbReference type="HAMAP" id="MF_00082">
    <property type="entry name" value="ArgB"/>
    <property type="match status" value="1"/>
</dbReference>
<dbReference type="Pfam" id="PF00696">
    <property type="entry name" value="AA_kinase"/>
    <property type="match status" value="1"/>
</dbReference>
<dbReference type="NCBIfam" id="TIGR00761">
    <property type="entry name" value="argB"/>
    <property type="match status" value="1"/>
</dbReference>
<sequence length="245" mass="26322">MKDIIVIKIGGVASQQLGADFLSQIKNWQEAGKHLVIVHGGGFAINKLMKENQLPIKKINGLRVTSKEDMVLVSRALLDLVGKHLQDKLTQAGVASKQLRTEIKNTVRADFLDKKTYGYVGDVTSIDETVLKALLNDGLVPILASLGYSKEGKMLNINADYLATAAAAALTADKLILMTDVKGILENGSVLDLLKIKHIQEKMKAGVITGGMIPKVESAVKTVKAGVRQVLIGDNLQTGTIIAED</sequence>
<dbReference type="InterPro" id="IPR037528">
    <property type="entry name" value="ArgB"/>
</dbReference>
<evidence type="ECO:0000256" key="2">
    <source>
        <dbReference type="ARBA" id="ARBA00022571"/>
    </source>
</evidence>
<name>G5JUS0_9STRE</name>
<comment type="subcellular location">
    <subcellularLocation>
        <location evidence="9">Cytoplasm</location>
    </subcellularLocation>
</comment>
<feature type="binding site" evidence="9">
    <location>
        <position position="63"/>
    </location>
    <ligand>
        <name>substrate</name>
    </ligand>
</feature>
<evidence type="ECO:0000256" key="6">
    <source>
        <dbReference type="ARBA" id="ARBA00022777"/>
    </source>
</evidence>
<comment type="function">
    <text evidence="9">Catalyzes the ATP-dependent phosphorylation of N-acetyl-L-glutamate.</text>
</comment>
<dbReference type="RefSeq" id="WP_003079304.1">
    <property type="nucleotide sequence ID" value="NZ_AEUW02000001.1"/>
</dbReference>
<dbReference type="Gene3D" id="3.40.1160.10">
    <property type="entry name" value="Acetylglutamate kinase-like"/>
    <property type="match status" value="1"/>
</dbReference>
<dbReference type="STRING" id="764298.STRMA_1060"/>
<comment type="caution">
    <text evidence="11">The sequence shown here is derived from an EMBL/GenBank/DDBJ whole genome shotgun (WGS) entry which is preliminary data.</text>
</comment>
<dbReference type="EC" id="2.7.2.8" evidence="9"/>
<keyword evidence="7 9" id="KW-0067">ATP-binding</keyword>
<evidence type="ECO:0000256" key="3">
    <source>
        <dbReference type="ARBA" id="ARBA00022605"/>
    </source>
</evidence>
<dbReference type="InterPro" id="IPR001048">
    <property type="entry name" value="Asp/Glu/Uridylate_kinase"/>
</dbReference>
<keyword evidence="5 9" id="KW-0547">Nucleotide-binding</keyword>
<dbReference type="eggNOG" id="COG0548">
    <property type="taxonomic scope" value="Bacteria"/>
</dbReference>
<dbReference type="AlphaFoldDB" id="G5JUS0"/>
<keyword evidence="4 9" id="KW-0808">Transferase</keyword>
<keyword evidence="12" id="KW-1185">Reference proteome</keyword>
<dbReference type="SUPFAM" id="SSF53633">
    <property type="entry name" value="Carbamate kinase-like"/>
    <property type="match status" value="1"/>
</dbReference>
<evidence type="ECO:0000256" key="8">
    <source>
        <dbReference type="ARBA" id="ARBA00048141"/>
    </source>
</evidence>
<evidence type="ECO:0000256" key="1">
    <source>
        <dbReference type="ARBA" id="ARBA00004828"/>
    </source>
</evidence>
<dbReference type="InterPro" id="IPR001057">
    <property type="entry name" value="Glu/AcGlu_kinase"/>
</dbReference>
<accession>G5JUS0</accession>
<dbReference type="OrthoDB" id="9803155at2"/>
<organism evidence="11 12">
    <name type="scientific">Streptococcus macacae NCTC 11558</name>
    <dbReference type="NCBI Taxonomy" id="764298"/>
    <lineage>
        <taxon>Bacteria</taxon>
        <taxon>Bacillati</taxon>
        <taxon>Bacillota</taxon>
        <taxon>Bacilli</taxon>
        <taxon>Lactobacillales</taxon>
        <taxon>Streptococcaceae</taxon>
        <taxon>Streptococcus</taxon>
    </lineage>
</organism>
<dbReference type="PANTHER" id="PTHR23342:SF0">
    <property type="entry name" value="N-ACETYLGLUTAMATE SYNTHASE, MITOCHONDRIAL"/>
    <property type="match status" value="1"/>
</dbReference>
<protein>
    <recommendedName>
        <fullName evidence="9">Acetylglutamate kinase</fullName>
        <ecNumber evidence="9">2.7.2.8</ecNumber>
    </recommendedName>
    <alternativeName>
        <fullName evidence="9">N-acetyl-L-glutamate 5-phosphotransferase</fullName>
    </alternativeName>
    <alternativeName>
        <fullName evidence="9">NAG kinase</fullName>
        <shortName evidence="9">NAGK</shortName>
    </alternativeName>
</protein>
<dbReference type="Proteomes" id="UP000003573">
    <property type="component" value="Unassembled WGS sequence"/>
</dbReference>
<keyword evidence="3 9" id="KW-0028">Amino-acid biosynthesis</keyword>
<keyword evidence="9" id="KW-0963">Cytoplasm</keyword>
<evidence type="ECO:0000313" key="12">
    <source>
        <dbReference type="Proteomes" id="UP000003573"/>
    </source>
</evidence>
<dbReference type="PANTHER" id="PTHR23342">
    <property type="entry name" value="N-ACETYLGLUTAMATE SYNTHASE"/>
    <property type="match status" value="1"/>
</dbReference>
<evidence type="ECO:0000256" key="4">
    <source>
        <dbReference type="ARBA" id="ARBA00022679"/>
    </source>
</evidence>
<comment type="catalytic activity">
    <reaction evidence="8 9">
        <text>N-acetyl-L-glutamate + ATP = N-acetyl-L-glutamyl 5-phosphate + ADP</text>
        <dbReference type="Rhea" id="RHEA:14629"/>
        <dbReference type="ChEBI" id="CHEBI:30616"/>
        <dbReference type="ChEBI" id="CHEBI:44337"/>
        <dbReference type="ChEBI" id="CHEBI:57936"/>
        <dbReference type="ChEBI" id="CHEBI:456216"/>
        <dbReference type="EC" id="2.7.2.8"/>
    </reaction>
</comment>
<dbReference type="InterPro" id="IPR036393">
    <property type="entry name" value="AceGlu_kinase-like_sf"/>
</dbReference>
<feature type="site" description="Transition state stabilizer" evidence="9">
    <location>
        <position position="8"/>
    </location>
</feature>
<dbReference type="GO" id="GO:0003991">
    <property type="term" value="F:acetylglutamate kinase activity"/>
    <property type="evidence" value="ECO:0007669"/>
    <property type="project" value="UniProtKB-UniRule"/>
</dbReference>
<comment type="pathway">
    <text evidence="1 9">Amino-acid biosynthesis; L-arginine biosynthesis; N(2)-acetyl-L-ornithine from L-glutamate: step 2/4.</text>
</comment>
<feature type="site" description="Transition state stabilizer" evidence="9">
    <location>
        <position position="215"/>
    </location>
</feature>
<dbReference type="EMBL" id="AEUW02000001">
    <property type="protein sequence ID" value="EHJ51928.1"/>
    <property type="molecule type" value="Genomic_DNA"/>
</dbReference>
<comment type="similarity">
    <text evidence="9">Belongs to the acetylglutamate kinase family. ArgB subfamily.</text>
</comment>
<keyword evidence="2 9" id="KW-0055">Arginine biosynthesis</keyword>
<dbReference type="CDD" id="cd04238">
    <property type="entry name" value="AAK_NAGK-like"/>
    <property type="match status" value="1"/>
</dbReference>
<feature type="binding site" evidence="9">
    <location>
        <begin position="41"/>
        <end position="42"/>
    </location>
    <ligand>
        <name>substrate</name>
    </ligand>
</feature>
<dbReference type="GO" id="GO:0042450">
    <property type="term" value="P:L-arginine biosynthetic process via ornithine"/>
    <property type="evidence" value="ECO:0007669"/>
    <property type="project" value="UniProtKB-UniRule"/>
</dbReference>
<keyword evidence="6 9" id="KW-0418">Kinase</keyword>
<evidence type="ECO:0000259" key="10">
    <source>
        <dbReference type="Pfam" id="PF00696"/>
    </source>
</evidence>
<evidence type="ECO:0000256" key="5">
    <source>
        <dbReference type="ARBA" id="ARBA00022741"/>
    </source>
</evidence>